<evidence type="ECO:0000256" key="1">
    <source>
        <dbReference type="ARBA" id="ARBA00023136"/>
    </source>
</evidence>
<dbReference type="OrthoDB" id="10005898at2759"/>
<dbReference type="OMA" id="WGGKMST"/>
<evidence type="ECO:0000256" key="3">
    <source>
        <dbReference type="ARBA" id="ARBA00046271"/>
    </source>
</evidence>
<accession>V4B8L3</accession>
<dbReference type="Pfam" id="PF05648">
    <property type="entry name" value="PEX11"/>
    <property type="match status" value="1"/>
</dbReference>
<dbReference type="GO" id="GO:0016559">
    <property type="term" value="P:peroxisome fission"/>
    <property type="evidence" value="ECO:0007669"/>
    <property type="project" value="InterPro"/>
</dbReference>
<proteinExistence type="predicted"/>
<dbReference type="EMBL" id="KB203331">
    <property type="protein sequence ID" value="ESO85099.1"/>
    <property type="molecule type" value="Genomic_DNA"/>
</dbReference>
<dbReference type="RefSeq" id="XP_009064240.1">
    <property type="nucleotide sequence ID" value="XM_009065992.1"/>
</dbReference>
<comment type="subcellular location">
    <subcellularLocation>
        <location evidence="3">Peroxisome membrane</location>
    </subcellularLocation>
</comment>
<feature type="transmembrane region" description="Helical" evidence="4">
    <location>
        <begin position="116"/>
        <end position="138"/>
    </location>
</feature>
<keyword evidence="1 4" id="KW-0472">Membrane</keyword>
<dbReference type="PANTHER" id="PTHR20990">
    <property type="entry name" value="PEROXISOMAL BIOGENESIS FACTOR 11"/>
    <property type="match status" value="1"/>
</dbReference>
<dbReference type="InterPro" id="IPR026510">
    <property type="entry name" value="PEX11C_met"/>
</dbReference>
<dbReference type="Proteomes" id="UP000030746">
    <property type="component" value="Unassembled WGS sequence"/>
</dbReference>
<dbReference type="KEGG" id="lgi:LOTGIDRAFT_235958"/>
<evidence type="ECO:0000256" key="2">
    <source>
        <dbReference type="ARBA" id="ARBA00023140"/>
    </source>
</evidence>
<keyword evidence="6" id="KW-1185">Reference proteome</keyword>
<gene>
    <name evidence="5" type="ORF">LOTGIDRAFT_235958</name>
</gene>
<sequence length="210" mass="24178">MALQLVKLLETYRGRDRVMRLGTYIAMLIGGSGNSPFNTKFNIIAQEFNGCRTVLRLFDDLSMAAVNLKFYYGEKDKNPILRILDMMTNTLYQSYYIVEHIAWFADKKVINRSSTLWWVICIAIWAISLILEISKAVVKLMNNKKSQAQLRKQKYLDKDEKGTVSEQNQEINDRLKALKTEEYGHVLLIIQSAADLLNAINWLPPGVLWA</sequence>
<reference evidence="5 6" key="1">
    <citation type="journal article" date="2013" name="Nature">
        <title>Insights into bilaterian evolution from three spiralian genomes.</title>
        <authorList>
            <person name="Simakov O."/>
            <person name="Marletaz F."/>
            <person name="Cho S.J."/>
            <person name="Edsinger-Gonzales E."/>
            <person name="Havlak P."/>
            <person name="Hellsten U."/>
            <person name="Kuo D.H."/>
            <person name="Larsson T."/>
            <person name="Lv J."/>
            <person name="Arendt D."/>
            <person name="Savage R."/>
            <person name="Osoegawa K."/>
            <person name="de Jong P."/>
            <person name="Grimwood J."/>
            <person name="Chapman J.A."/>
            <person name="Shapiro H."/>
            <person name="Aerts A."/>
            <person name="Otillar R.P."/>
            <person name="Terry A.Y."/>
            <person name="Boore J.L."/>
            <person name="Grigoriev I.V."/>
            <person name="Lindberg D.R."/>
            <person name="Seaver E.C."/>
            <person name="Weisblat D.A."/>
            <person name="Putnam N.H."/>
            <person name="Rokhsar D.S."/>
        </authorList>
    </citation>
    <scope>NUCLEOTIDE SEQUENCE [LARGE SCALE GENOMIC DNA]</scope>
</reference>
<dbReference type="HOGENOM" id="CLU_100620_1_0_1"/>
<dbReference type="GeneID" id="20250011"/>
<evidence type="ECO:0000313" key="5">
    <source>
        <dbReference type="EMBL" id="ESO85099.1"/>
    </source>
</evidence>
<dbReference type="CTD" id="20250011"/>
<evidence type="ECO:0000256" key="4">
    <source>
        <dbReference type="SAM" id="Phobius"/>
    </source>
</evidence>
<evidence type="ECO:0000313" key="6">
    <source>
        <dbReference type="Proteomes" id="UP000030746"/>
    </source>
</evidence>
<keyword evidence="2" id="KW-0576">Peroxisome</keyword>
<dbReference type="InterPro" id="IPR008733">
    <property type="entry name" value="PEX11"/>
</dbReference>
<dbReference type="AlphaFoldDB" id="V4B8L3"/>
<dbReference type="PANTHER" id="PTHR20990:SF1">
    <property type="entry name" value="PEROXISOMAL MEMBRANE PROTEIN 11C"/>
    <property type="match status" value="1"/>
</dbReference>
<feature type="non-terminal residue" evidence="5">
    <location>
        <position position="210"/>
    </location>
</feature>
<keyword evidence="4" id="KW-0812">Transmembrane</keyword>
<protein>
    <submittedName>
        <fullName evidence="5">Uncharacterized protein</fullName>
    </submittedName>
</protein>
<dbReference type="GO" id="GO:0005778">
    <property type="term" value="C:peroxisomal membrane"/>
    <property type="evidence" value="ECO:0007669"/>
    <property type="project" value="UniProtKB-SubCell"/>
</dbReference>
<name>V4B8L3_LOTGI</name>
<keyword evidence="4" id="KW-1133">Transmembrane helix</keyword>
<dbReference type="STRING" id="225164.V4B8L3"/>
<organism evidence="5 6">
    <name type="scientific">Lottia gigantea</name>
    <name type="common">Giant owl limpet</name>
    <dbReference type="NCBI Taxonomy" id="225164"/>
    <lineage>
        <taxon>Eukaryota</taxon>
        <taxon>Metazoa</taxon>
        <taxon>Spiralia</taxon>
        <taxon>Lophotrochozoa</taxon>
        <taxon>Mollusca</taxon>
        <taxon>Gastropoda</taxon>
        <taxon>Patellogastropoda</taxon>
        <taxon>Lottioidea</taxon>
        <taxon>Lottiidae</taxon>
        <taxon>Lottia</taxon>
    </lineage>
</organism>